<accession>A0A0R2I480</accession>
<dbReference type="InterPro" id="IPR017871">
    <property type="entry name" value="ABC_transporter-like_CS"/>
</dbReference>
<evidence type="ECO:0000313" key="10">
    <source>
        <dbReference type="EMBL" id="KRN56956.1"/>
    </source>
</evidence>
<organism evidence="10 11">
    <name type="scientific">Carnobacterium divergens DSM 20623</name>
    <dbReference type="NCBI Taxonomy" id="1449336"/>
    <lineage>
        <taxon>Bacteria</taxon>
        <taxon>Bacillati</taxon>
        <taxon>Bacillota</taxon>
        <taxon>Bacilli</taxon>
        <taxon>Lactobacillales</taxon>
        <taxon>Carnobacteriaceae</taxon>
        <taxon>Carnobacterium</taxon>
    </lineage>
</organism>
<gene>
    <name evidence="10" type="ORF">IV74_GL000604</name>
</gene>
<proteinExistence type="inferred from homology"/>
<comment type="similarity">
    <text evidence="2">Belongs to the ABC transporter superfamily.</text>
</comment>
<dbReference type="PANTHER" id="PTHR43553:SF24">
    <property type="entry name" value="ENERGY-COUPLING FACTOR TRANSPORTER ATP-BINDING PROTEIN ECFA1"/>
    <property type="match status" value="1"/>
</dbReference>
<dbReference type="GO" id="GO:0043190">
    <property type="term" value="C:ATP-binding cassette (ABC) transporter complex"/>
    <property type="evidence" value="ECO:0007669"/>
    <property type="project" value="TreeGrafter"/>
</dbReference>
<dbReference type="Gene3D" id="3.40.50.300">
    <property type="entry name" value="P-loop containing nucleotide triphosphate hydrolases"/>
    <property type="match status" value="1"/>
</dbReference>
<feature type="domain" description="ABC transporter" evidence="9">
    <location>
        <begin position="10"/>
        <end position="245"/>
    </location>
</feature>
<dbReference type="GO" id="GO:0042626">
    <property type="term" value="F:ATPase-coupled transmembrane transporter activity"/>
    <property type="evidence" value="ECO:0007669"/>
    <property type="project" value="TreeGrafter"/>
</dbReference>
<reference evidence="10 11" key="1">
    <citation type="journal article" date="2015" name="Genome Announc.">
        <title>Expanding the biotechnology potential of lactobacilli through comparative genomics of 213 strains and associated genera.</title>
        <authorList>
            <person name="Sun Z."/>
            <person name="Harris H.M."/>
            <person name="McCann A."/>
            <person name="Guo C."/>
            <person name="Argimon S."/>
            <person name="Zhang W."/>
            <person name="Yang X."/>
            <person name="Jeffery I.B."/>
            <person name="Cooney J.C."/>
            <person name="Kagawa T.F."/>
            <person name="Liu W."/>
            <person name="Song Y."/>
            <person name="Salvetti E."/>
            <person name="Wrobel A."/>
            <person name="Rasinkangas P."/>
            <person name="Parkhill J."/>
            <person name="Rea M.C."/>
            <person name="O'Sullivan O."/>
            <person name="Ritari J."/>
            <person name="Douillard F.P."/>
            <person name="Paul Ross R."/>
            <person name="Yang R."/>
            <person name="Briner A.E."/>
            <person name="Felis G.E."/>
            <person name="de Vos W.M."/>
            <person name="Barrangou R."/>
            <person name="Klaenhammer T.R."/>
            <person name="Caufield P.W."/>
            <person name="Cui Y."/>
            <person name="Zhang H."/>
            <person name="O'Toole P.W."/>
        </authorList>
    </citation>
    <scope>NUCLEOTIDE SEQUENCE [LARGE SCALE GENOMIC DNA]</scope>
    <source>
        <strain evidence="10 11">DSM 20623</strain>
    </source>
</reference>
<keyword evidence="7" id="KW-1278">Translocase</keyword>
<evidence type="ECO:0000256" key="1">
    <source>
        <dbReference type="ARBA" id="ARBA00004202"/>
    </source>
</evidence>
<dbReference type="PATRIC" id="fig|1449336.4.peg.617"/>
<dbReference type="Pfam" id="PF00005">
    <property type="entry name" value="ABC_tran"/>
    <property type="match status" value="1"/>
</dbReference>
<evidence type="ECO:0000256" key="8">
    <source>
        <dbReference type="ARBA" id="ARBA00023136"/>
    </source>
</evidence>
<dbReference type="SMART" id="SM00382">
    <property type="entry name" value="AAA"/>
    <property type="match status" value="1"/>
</dbReference>
<dbReference type="NCBIfam" id="NF010156">
    <property type="entry name" value="PRK13635.1"/>
    <property type="match status" value="1"/>
</dbReference>
<dbReference type="NCBIfam" id="NF010167">
    <property type="entry name" value="PRK13648.1"/>
    <property type="match status" value="1"/>
</dbReference>
<name>A0A0R2I480_CARDV</name>
<evidence type="ECO:0000256" key="5">
    <source>
        <dbReference type="ARBA" id="ARBA00022741"/>
    </source>
</evidence>
<dbReference type="InterPro" id="IPR030947">
    <property type="entry name" value="EcfA_1"/>
</dbReference>
<dbReference type="NCBIfam" id="TIGR04520">
    <property type="entry name" value="ECF_ATPase_1"/>
    <property type="match status" value="1"/>
</dbReference>
<dbReference type="InterPro" id="IPR003593">
    <property type="entry name" value="AAA+_ATPase"/>
</dbReference>
<evidence type="ECO:0000256" key="6">
    <source>
        <dbReference type="ARBA" id="ARBA00022840"/>
    </source>
</evidence>
<dbReference type="Proteomes" id="UP000051658">
    <property type="component" value="Unassembled WGS sequence"/>
</dbReference>
<dbReference type="InterPro" id="IPR027417">
    <property type="entry name" value="P-loop_NTPase"/>
</dbReference>
<keyword evidence="5" id="KW-0547">Nucleotide-binding</keyword>
<evidence type="ECO:0000259" key="9">
    <source>
        <dbReference type="PROSITE" id="PS50893"/>
    </source>
</evidence>
<evidence type="ECO:0000256" key="2">
    <source>
        <dbReference type="ARBA" id="ARBA00005417"/>
    </source>
</evidence>
<keyword evidence="4" id="KW-1003">Cell membrane</keyword>
<dbReference type="eggNOG" id="COG1122">
    <property type="taxonomic scope" value="Bacteria"/>
</dbReference>
<dbReference type="CDD" id="cd03225">
    <property type="entry name" value="ABC_cobalt_CbiO_domain1"/>
    <property type="match status" value="1"/>
</dbReference>
<dbReference type="InterPro" id="IPR015856">
    <property type="entry name" value="ABC_transpr_CbiO/EcfA_su"/>
</dbReference>
<sequence length="284" mass="31157">MEVSSVEKIITLNDISYKYHPDAEGLAIDGVSLDIEAGEWIAIIGHNGSGKSTLAKTINGLLAPTQGTVTVGGHLLTEESVWDIRKMVGMVFQNPDNQFVGSTVQDDVAFGLENIGVPREKMIERVKDAIDKVKMTDYLEKEPARLSGGQKQRVAIAGVVALRPDIIILDEATSMLDPQGREEVLATVRAIKETANLTVISITHDINEAASANRVLVMKEGKLIKEGTPEEIFSYGDELIEMGLDLPFPEKLKSALKARNITVPEEYLTEEGMVDWLWTLLSKK</sequence>
<dbReference type="EMBL" id="JQBS01000017">
    <property type="protein sequence ID" value="KRN56956.1"/>
    <property type="molecule type" value="Genomic_DNA"/>
</dbReference>
<dbReference type="PROSITE" id="PS00211">
    <property type="entry name" value="ABC_TRANSPORTER_1"/>
    <property type="match status" value="1"/>
</dbReference>
<evidence type="ECO:0000256" key="7">
    <source>
        <dbReference type="ARBA" id="ARBA00022967"/>
    </source>
</evidence>
<dbReference type="AlphaFoldDB" id="A0A0R2I480"/>
<dbReference type="InterPro" id="IPR050095">
    <property type="entry name" value="ECF_ABC_transporter_ATP-bd"/>
</dbReference>
<keyword evidence="3" id="KW-0813">Transport</keyword>
<protein>
    <submittedName>
        <fullName evidence="10">ABC transporter, ATP-binding protein</fullName>
    </submittedName>
</protein>
<dbReference type="SUPFAM" id="SSF52540">
    <property type="entry name" value="P-loop containing nucleoside triphosphate hydrolases"/>
    <property type="match status" value="1"/>
</dbReference>
<keyword evidence="11" id="KW-1185">Reference proteome</keyword>
<evidence type="ECO:0000313" key="11">
    <source>
        <dbReference type="Proteomes" id="UP000051658"/>
    </source>
</evidence>
<dbReference type="FunFam" id="3.40.50.300:FF:000224">
    <property type="entry name" value="Energy-coupling factor transporter ATP-binding protein EcfA"/>
    <property type="match status" value="1"/>
</dbReference>
<dbReference type="PROSITE" id="PS50893">
    <property type="entry name" value="ABC_TRANSPORTER_2"/>
    <property type="match status" value="1"/>
</dbReference>
<keyword evidence="8" id="KW-0472">Membrane</keyword>
<comment type="caution">
    <text evidence="10">The sequence shown here is derived from an EMBL/GenBank/DDBJ whole genome shotgun (WGS) entry which is preliminary data.</text>
</comment>
<evidence type="ECO:0000256" key="4">
    <source>
        <dbReference type="ARBA" id="ARBA00022475"/>
    </source>
</evidence>
<evidence type="ECO:0000256" key="3">
    <source>
        <dbReference type="ARBA" id="ARBA00022448"/>
    </source>
</evidence>
<dbReference type="PANTHER" id="PTHR43553">
    <property type="entry name" value="HEAVY METAL TRANSPORTER"/>
    <property type="match status" value="1"/>
</dbReference>
<dbReference type="GO" id="GO:0005524">
    <property type="term" value="F:ATP binding"/>
    <property type="evidence" value="ECO:0007669"/>
    <property type="project" value="UniProtKB-KW"/>
</dbReference>
<comment type="subcellular location">
    <subcellularLocation>
        <location evidence="1">Cell membrane</location>
        <topology evidence="1">Peripheral membrane protein</topology>
    </subcellularLocation>
</comment>
<dbReference type="InterPro" id="IPR003439">
    <property type="entry name" value="ABC_transporter-like_ATP-bd"/>
</dbReference>
<dbReference type="GO" id="GO:0016887">
    <property type="term" value="F:ATP hydrolysis activity"/>
    <property type="evidence" value="ECO:0007669"/>
    <property type="project" value="InterPro"/>
</dbReference>
<keyword evidence="6 10" id="KW-0067">ATP-binding</keyword>